<protein>
    <submittedName>
        <fullName evidence="1">Uncharacterized protein</fullName>
    </submittedName>
</protein>
<organism evidence="1 2">
    <name type="scientific">Apiospora saccharicola</name>
    <dbReference type="NCBI Taxonomy" id="335842"/>
    <lineage>
        <taxon>Eukaryota</taxon>
        <taxon>Fungi</taxon>
        <taxon>Dikarya</taxon>
        <taxon>Ascomycota</taxon>
        <taxon>Pezizomycotina</taxon>
        <taxon>Sordariomycetes</taxon>
        <taxon>Xylariomycetidae</taxon>
        <taxon>Amphisphaeriales</taxon>
        <taxon>Apiosporaceae</taxon>
        <taxon>Apiospora</taxon>
    </lineage>
</organism>
<proteinExistence type="predicted"/>
<reference evidence="1 2" key="1">
    <citation type="submission" date="2023-01" db="EMBL/GenBank/DDBJ databases">
        <title>Analysis of 21 Apiospora genomes using comparative genomics revels a genus with tremendous synthesis potential of carbohydrate active enzymes and secondary metabolites.</title>
        <authorList>
            <person name="Sorensen T."/>
        </authorList>
    </citation>
    <scope>NUCLEOTIDE SEQUENCE [LARGE SCALE GENOMIC DNA]</scope>
    <source>
        <strain evidence="1 2">CBS 83171</strain>
    </source>
</reference>
<dbReference type="Proteomes" id="UP001446871">
    <property type="component" value="Unassembled WGS sequence"/>
</dbReference>
<sequence length="232" mass="25982">MGNILCSRGPERGMLGANTFKAILELDLRQERIRDALRRDFLNTGSPPLLGPLTARQQERMMELMRASLCHCDRIADMATTGRRDGSSEACSKVRTAQIEYMGSLSTEELAALFYTVDTAGFGFIQARKYEAEDPLVWEKITVFEECLLRHGSWFLWAHIQGGQASHATQLISAGMKELTDWETGKDGMLPGLRMSLVDAYRHRIEEDANDVALEASLRDRVRSLVMAPPST</sequence>
<keyword evidence="2" id="KW-1185">Reference proteome</keyword>
<comment type="caution">
    <text evidence="1">The sequence shown here is derived from an EMBL/GenBank/DDBJ whole genome shotgun (WGS) entry which is preliminary data.</text>
</comment>
<evidence type="ECO:0000313" key="1">
    <source>
        <dbReference type="EMBL" id="KAK8082103.1"/>
    </source>
</evidence>
<evidence type="ECO:0000313" key="2">
    <source>
        <dbReference type="Proteomes" id="UP001446871"/>
    </source>
</evidence>
<gene>
    <name evidence="1" type="ORF">PG996_000884</name>
</gene>
<name>A0ABR1WFA0_9PEZI</name>
<accession>A0ABR1WFA0</accession>
<dbReference type="EMBL" id="JAQQWM010000001">
    <property type="protein sequence ID" value="KAK8082103.1"/>
    <property type="molecule type" value="Genomic_DNA"/>
</dbReference>